<comment type="caution">
    <text evidence="8">The sequence shown here is derived from an EMBL/GenBank/DDBJ whole genome shotgun (WGS) entry which is preliminary data.</text>
</comment>
<evidence type="ECO:0000313" key="8">
    <source>
        <dbReference type="EMBL" id="RQD82789.1"/>
    </source>
</evidence>
<dbReference type="EMBL" id="QZAB01000426">
    <property type="protein sequence ID" value="RQD82789.1"/>
    <property type="molecule type" value="Genomic_DNA"/>
</dbReference>
<evidence type="ECO:0000256" key="3">
    <source>
        <dbReference type="ARBA" id="ARBA00022692"/>
    </source>
</evidence>
<comment type="subcellular location">
    <subcellularLocation>
        <location evidence="1">Membrane</location>
        <topology evidence="1">Multi-pass membrane protein</topology>
    </subcellularLocation>
</comment>
<feature type="domain" description="Cytochrome C biogenesis protein transmembrane" evidence="7">
    <location>
        <begin position="11"/>
        <end position="209"/>
    </location>
</feature>
<dbReference type="Pfam" id="PF02683">
    <property type="entry name" value="DsbD_TM"/>
    <property type="match status" value="1"/>
</dbReference>
<dbReference type="PANTHER" id="PTHR31272:SF9">
    <property type="entry name" value="BLL1027 PROTEIN"/>
    <property type="match status" value="1"/>
</dbReference>
<accession>A0A424YUU5</accession>
<keyword evidence="5 6" id="KW-0472">Membrane</keyword>
<feature type="transmembrane region" description="Helical" evidence="6">
    <location>
        <begin position="45"/>
        <end position="69"/>
    </location>
</feature>
<feature type="transmembrane region" description="Helical" evidence="6">
    <location>
        <begin position="151"/>
        <end position="172"/>
    </location>
</feature>
<dbReference type="GO" id="GO:0017004">
    <property type="term" value="P:cytochrome complex assembly"/>
    <property type="evidence" value="ECO:0007669"/>
    <property type="project" value="InterPro"/>
</dbReference>
<evidence type="ECO:0000256" key="6">
    <source>
        <dbReference type="SAM" id="Phobius"/>
    </source>
</evidence>
<dbReference type="Proteomes" id="UP000284763">
    <property type="component" value="Unassembled WGS sequence"/>
</dbReference>
<dbReference type="InterPro" id="IPR051790">
    <property type="entry name" value="Cytochrome_c-biogenesis_DsbD"/>
</dbReference>
<comment type="similarity">
    <text evidence="2">Belongs to the DsbD family.</text>
</comment>
<gene>
    <name evidence="8" type="ORF">D5R95_06805</name>
</gene>
<feature type="transmembrane region" description="Helical" evidence="6">
    <location>
        <begin position="75"/>
        <end position="93"/>
    </location>
</feature>
<keyword evidence="3 6" id="KW-0812">Transmembrane</keyword>
<dbReference type="InterPro" id="IPR003834">
    <property type="entry name" value="Cyt_c_assmbl_TM_dom"/>
</dbReference>
<feature type="transmembrane region" description="Helical" evidence="6">
    <location>
        <begin position="114"/>
        <end position="145"/>
    </location>
</feature>
<name>A0A424YUU5_9EURY</name>
<proteinExistence type="inferred from homology"/>
<evidence type="ECO:0000256" key="5">
    <source>
        <dbReference type="ARBA" id="ARBA00023136"/>
    </source>
</evidence>
<evidence type="ECO:0000256" key="2">
    <source>
        <dbReference type="ARBA" id="ARBA00006143"/>
    </source>
</evidence>
<protein>
    <submittedName>
        <fullName evidence="8">Cytochrome c biogenesis protein CcdA</fullName>
    </submittedName>
</protein>
<reference evidence="8 9" key="1">
    <citation type="submission" date="2018-08" db="EMBL/GenBank/DDBJ databases">
        <title>The metabolism and importance of syntrophic acetate oxidation coupled to methane or sulfide production in haloalkaline environments.</title>
        <authorList>
            <person name="Timmers P.H.A."/>
            <person name="Vavourakis C.D."/>
            <person name="Sorokin D.Y."/>
            <person name="Sinninghe Damste J.S."/>
            <person name="Muyzer G."/>
            <person name="Stams A.J.M."/>
            <person name="Plugge C.M."/>
        </authorList>
    </citation>
    <scope>NUCLEOTIDE SEQUENCE [LARGE SCALE GENOMIC DNA]</scope>
    <source>
        <strain evidence="8">MSAO_Arc3</strain>
    </source>
</reference>
<evidence type="ECO:0000259" key="7">
    <source>
        <dbReference type="Pfam" id="PF02683"/>
    </source>
</evidence>
<dbReference type="PANTHER" id="PTHR31272">
    <property type="entry name" value="CYTOCHROME C-TYPE BIOGENESIS PROTEIN HI_1454-RELATED"/>
    <property type="match status" value="1"/>
</dbReference>
<organism evidence="8 9">
    <name type="scientific">Methanosalsum natronophilum</name>
    <dbReference type="NCBI Taxonomy" id="768733"/>
    <lineage>
        <taxon>Archaea</taxon>
        <taxon>Methanobacteriati</taxon>
        <taxon>Methanobacteriota</taxon>
        <taxon>Stenosarchaea group</taxon>
        <taxon>Methanomicrobia</taxon>
        <taxon>Methanosarcinales</taxon>
        <taxon>Methanosarcinaceae</taxon>
        <taxon>Methanosalsum</taxon>
    </lineage>
</organism>
<dbReference type="AlphaFoldDB" id="A0A424YUU5"/>
<keyword evidence="4 6" id="KW-1133">Transmembrane helix</keyword>
<evidence type="ECO:0000313" key="9">
    <source>
        <dbReference type="Proteomes" id="UP000284763"/>
    </source>
</evidence>
<feature type="transmembrane region" description="Helical" evidence="6">
    <location>
        <begin position="12"/>
        <end position="33"/>
    </location>
</feature>
<sequence>MIEQLSFSPFVIFLAGILSVASPCILPLLPAIMAYSADNNRAKPLLIIFGLSISFIVMGILTSAFGAFIINYIEFMQVLAALIIFILGIMLLIDNYQFFNVFSKVSLPSGKTGSGLLGALLLGISLGIVWIPCTGPVLGAVLAFVASEGSIGYGSVMLAIYSLGFAVPMLIIGYSTNITSEKLREMTSKGHYIKQVSGTILILISIWMVITYI</sequence>
<dbReference type="GO" id="GO:0016020">
    <property type="term" value="C:membrane"/>
    <property type="evidence" value="ECO:0007669"/>
    <property type="project" value="UniProtKB-SubCell"/>
</dbReference>
<dbReference type="RefSeq" id="WP_259135072.1">
    <property type="nucleotide sequence ID" value="NZ_JANUCS010000010.1"/>
</dbReference>
<evidence type="ECO:0000256" key="4">
    <source>
        <dbReference type="ARBA" id="ARBA00022989"/>
    </source>
</evidence>
<feature type="transmembrane region" description="Helical" evidence="6">
    <location>
        <begin position="192"/>
        <end position="210"/>
    </location>
</feature>
<evidence type="ECO:0000256" key="1">
    <source>
        <dbReference type="ARBA" id="ARBA00004141"/>
    </source>
</evidence>